<evidence type="ECO:0000256" key="2">
    <source>
        <dbReference type="ARBA" id="ARBA00024341"/>
    </source>
</evidence>
<dbReference type="PANTHER" id="PTHR32295:SF121">
    <property type="entry name" value="DUF4005 DOMAIN-CONTAINING PROTEIN"/>
    <property type="match status" value="1"/>
</dbReference>
<gene>
    <name evidence="7" type="ORF">LWI29_007043</name>
</gene>
<dbReference type="SMART" id="SM00015">
    <property type="entry name" value="IQ"/>
    <property type="match status" value="2"/>
</dbReference>
<keyword evidence="8" id="KW-1185">Reference proteome</keyword>
<evidence type="ECO:0000313" key="7">
    <source>
        <dbReference type="EMBL" id="KAK0591727.1"/>
    </source>
</evidence>
<dbReference type="SUPFAM" id="SSF52540">
    <property type="entry name" value="P-loop containing nucleoside triphosphate hydrolases"/>
    <property type="match status" value="1"/>
</dbReference>
<feature type="compositionally biased region" description="Polar residues" evidence="5">
    <location>
        <begin position="312"/>
        <end position="328"/>
    </location>
</feature>
<sequence>MKSSSQETFCEATRTITTTANINAAASTSNINAADKVTNNTVCEAAGHDHEAEQQRHAIAVAMATTAAAQAAVATAQAAVEAVRLTKPSFLVKKHRAAIVIQTAFRGYLARRALRAQKALVKLQALVRGHNVRKRANVALRCMQALVRVQDRVRDQRKRLSNYSHEATTADSISSDHNSFCSSHPADKKLTSKSREESSCGEDWIHWDYENPQALEEIQAMLQRTKEVIALKREKSLAHAFSHQIWRTDDRRDHHMVQSEGELDYDDHHRWATRKQSCSWDSLGRVSCDQRDHIKTVEIDTFQPYNSAQKFQNPQHHYQLGRPSSCSIASPLHRGYSSPSPSKTRPFQVHSVSPRFRREEHSQRTGRMSGGATAVAAAVPNYMVATASARARLRSQSAPRHRPITPEREKPDSSSGLGLGSAKKRLSFPVPEPGFGDSDIGSHECSLRSPSYKSIAHGIHPRMEPRSNISSCCNDSIEDDEIYPPSTNDLRRWLR</sequence>
<feature type="region of interest" description="Disordered" evidence="5">
    <location>
        <begin position="312"/>
        <end position="371"/>
    </location>
</feature>
<feature type="compositionally biased region" description="Polar residues" evidence="5">
    <location>
        <begin position="161"/>
        <end position="182"/>
    </location>
</feature>
<comment type="similarity">
    <text evidence="2">Belongs to the IQD family.</text>
</comment>
<organism evidence="7 8">
    <name type="scientific">Acer saccharum</name>
    <name type="common">Sugar maple</name>
    <dbReference type="NCBI Taxonomy" id="4024"/>
    <lineage>
        <taxon>Eukaryota</taxon>
        <taxon>Viridiplantae</taxon>
        <taxon>Streptophyta</taxon>
        <taxon>Embryophyta</taxon>
        <taxon>Tracheophyta</taxon>
        <taxon>Spermatophyta</taxon>
        <taxon>Magnoliopsida</taxon>
        <taxon>eudicotyledons</taxon>
        <taxon>Gunneridae</taxon>
        <taxon>Pentapetalae</taxon>
        <taxon>rosids</taxon>
        <taxon>malvids</taxon>
        <taxon>Sapindales</taxon>
        <taxon>Sapindaceae</taxon>
        <taxon>Hippocastanoideae</taxon>
        <taxon>Acereae</taxon>
        <taxon>Acer</taxon>
    </lineage>
</organism>
<evidence type="ECO:0000256" key="4">
    <source>
        <dbReference type="ARBA" id="ARBA00045534"/>
    </source>
</evidence>
<feature type="domain" description="DUF4005" evidence="6">
    <location>
        <begin position="353"/>
        <end position="442"/>
    </location>
</feature>
<evidence type="ECO:0000259" key="6">
    <source>
        <dbReference type="Pfam" id="PF13178"/>
    </source>
</evidence>
<dbReference type="Pfam" id="PF00612">
    <property type="entry name" value="IQ"/>
    <property type="match status" value="2"/>
</dbReference>
<dbReference type="InterPro" id="IPR000048">
    <property type="entry name" value="IQ_motif_EF-hand-BS"/>
</dbReference>
<dbReference type="GO" id="GO:0005516">
    <property type="term" value="F:calmodulin binding"/>
    <property type="evidence" value="ECO:0007669"/>
    <property type="project" value="UniProtKB-KW"/>
</dbReference>
<dbReference type="Pfam" id="PF13178">
    <property type="entry name" value="DUF4005"/>
    <property type="match status" value="1"/>
</dbReference>
<feature type="region of interest" description="Disordered" evidence="5">
    <location>
        <begin position="390"/>
        <end position="429"/>
    </location>
</feature>
<dbReference type="Proteomes" id="UP001168877">
    <property type="component" value="Unassembled WGS sequence"/>
</dbReference>
<reference evidence="7" key="1">
    <citation type="journal article" date="2022" name="Plant J.">
        <title>Strategies of tolerance reflected in two North American maple genomes.</title>
        <authorList>
            <person name="McEvoy S.L."/>
            <person name="Sezen U.U."/>
            <person name="Trouern-Trend A."/>
            <person name="McMahon S.M."/>
            <person name="Schaberg P.G."/>
            <person name="Yang J."/>
            <person name="Wegrzyn J.L."/>
            <person name="Swenson N.G."/>
        </authorList>
    </citation>
    <scope>NUCLEOTIDE SEQUENCE</scope>
    <source>
        <strain evidence="7">NS2018</strain>
    </source>
</reference>
<keyword evidence="1" id="KW-0112">Calmodulin-binding</keyword>
<dbReference type="AlphaFoldDB" id="A0AA39SCH8"/>
<evidence type="ECO:0000256" key="5">
    <source>
        <dbReference type="SAM" id="MobiDB-lite"/>
    </source>
</evidence>
<accession>A0AA39SCH8</accession>
<dbReference type="InterPro" id="IPR027417">
    <property type="entry name" value="P-loop_NTPase"/>
</dbReference>
<reference evidence="7" key="2">
    <citation type="submission" date="2023-06" db="EMBL/GenBank/DDBJ databases">
        <authorList>
            <person name="Swenson N.G."/>
            <person name="Wegrzyn J.L."/>
            <person name="Mcevoy S.L."/>
        </authorList>
    </citation>
    <scope>NUCLEOTIDE SEQUENCE</scope>
    <source>
        <strain evidence="7">NS2018</strain>
        <tissue evidence="7">Leaf</tissue>
    </source>
</reference>
<feature type="region of interest" description="Disordered" evidence="5">
    <location>
        <begin position="159"/>
        <end position="195"/>
    </location>
</feature>
<feature type="compositionally biased region" description="Basic and acidic residues" evidence="5">
    <location>
        <begin position="185"/>
        <end position="195"/>
    </location>
</feature>
<evidence type="ECO:0000256" key="1">
    <source>
        <dbReference type="ARBA" id="ARBA00022860"/>
    </source>
</evidence>
<comment type="subunit">
    <text evidence="3">Binds to multiple calmodulin (CaM) in the presence of Ca(2+) and CaM-like proteins.</text>
</comment>
<proteinExistence type="inferred from homology"/>
<dbReference type="PROSITE" id="PS50096">
    <property type="entry name" value="IQ"/>
    <property type="match status" value="2"/>
</dbReference>
<dbReference type="InterPro" id="IPR025064">
    <property type="entry name" value="DUF4005"/>
</dbReference>
<dbReference type="EMBL" id="JAUESC010000380">
    <property type="protein sequence ID" value="KAK0591727.1"/>
    <property type="molecule type" value="Genomic_DNA"/>
</dbReference>
<protein>
    <recommendedName>
        <fullName evidence="6">DUF4005 domain-containing protein</fullName>
    </recommendedName>
</protein>
<comment type="caution">
    <text evidence="7">The sequence shown here is derived from an EMBL/GenBank/DDBJ whole genome shotgun (WGS) entry which is preliminary data.</text>
</comment>
<dbReference type="Gene3D" id="1.20.5.190">
    <property type="match status" value="1"/>
</dbReference>
<dbReference type="PANTHER" id="PTHR32295">
    <property type="entry name" value="IQ-DOMAIN 5-RELATED"/>
    <property type="match status" value="1"/>
</dbReference>
<evidence type="ECO:0000313" key="8">
    <source>
        <dbReference type="Proteomes" id="UP001168877"/>
    </source>
</evidence>
<comment type="function">
    <text evidence="4">May be involved in cooperative interactions with calmodulins or calmodulin-like proteins. Recruits calmodulin proteins to microtubules, thus being a potential scaffold in cellular signaling and trafficking. May associate with nucleic acids and regulate gene expression at the transcriptional or post-transcriptional level.</text>
</comment>
<evidence type="ECO:0000256" key="3">
    <source>
        <dbReference type="ARBA" id="ARBA00024378"/>
    </source>
</evidence>
<name>A0AA39SCH8_ACESA</name>
<dbReference type="CDD" id="cd23767">
    <property type="entry name" value="IQCD"/>
    <property type="match status" value="1"/>
</dbReference>